<dbReference type="Gene3D" id="1.20.200.10">
    <property type="entry name" value="Fumarase/aspartase (Central domain)"/>
    <property type="match status" value="1"/>
</dbReference>
<feature type="domain" description="Fumarate lyase N-terminal" evidence="2">
    <location>
        <begin position="30"/>
        <end position="292"/>
    </location>
</feature>
<reference evidence="3 4" key="1">
    <citation type="submission" date="2017-06" db="EMBL/GenBank/DDBJ databases">
        <authorList>
            <person name="Kim H.J."/>
            <person name="Triplett B.A."/>
        </authorList>
    </citation>
    <scope>NUCLEOTIDE SEQUENCE [LARGE SCALE GENOMIC DNA]</scope>
    <source>
        <strain evidence="3 4">DSM 29339</strain>
    </source>
</reference>
<dbReference type="NCBIfam" id="NF004631">
    <property type="entry name" value="PRK05975.1"/>
    <property type="match status" value="1"/>
</dbReference>
<dbReference type="InterPro" id="IPR022761">
    <property type="entry name" value="Fumarate_lyase_N"/>
</dbReference>
<dbReference type="Pfam" id="PF00206">
    <property type="entry name" value="Lyase_1"/>
    <property type="match status" value="1"/>
</dbReference>
<dbReference type="EMBL" id="FZOY01000002">
    <property type="protein sequence ID" value="SNS54056.1"/>
    <property type="molecule type" value="Genomic_DNA"/>
</dbReference>
<keyword evidence="3" id="KW-0413">Isomerase</keyword>
<evidence type="ECO:0000313" key="3">
    <source>
        <dbReference type="EMBL" id="SNS54056.1"/>
    </source>
</evidence>
<proteinExistence type="inferred from homology"/>
<dbReference type="InterPro" id="IPR000362">
    <property type="entry name" value="Fumarate_lyase_fam"/>
</dbReference>
<dbReference type="AlphaFoldDB" id="A0A239FAV7"/>
<name>A0A239FAV7_9RHOB</name>
<evidence type="ECO:0000313" key="4">
    <source>
        <dbReference type="Proteomes" id="UP000198426"/>
    </source>
</evidence>
<protein>
    <submittedName>
        <fullName evidence="3">3-carboxy-cis,cis-muconate cycloisomerase</fullName>
    </submittedName>
</protein>
<comment type="similarity">
    <text evidence="1">Belongs to the class-II fumarase/aspartase family.</text>
</comment>
<keyword evidence="4" id="KW-1185">Reference proteome</keyword>
<organism evidence="3 4">
    <name type="scientific">Tropicimonas sediminicola</name>
    <dbReference type="NCBI Taxonomy" id="1031541"/>
    <lineage>
        <taxon>Bacteria</taxon>
        <taxon>Pseudomonadati</taxon>
        <taxon>Pseudomonadota</taxon>
        <taxon>Alphaproteobacteria</taxon>
        <taxon>Rhodobacterales</taxon>
        <taxon>Roseobacteraceae</taxon>
        <taxon>Tropicimonas</taxon>
    </lineage>
</organism>
<accession>A0A239FAV7</accession>
<gene>
    <name evidence="3" type="ORF">SAMN05421757_102588</name>
</gene>
<dbReference type="PANTHER" id="PTHR43172:SF2">
    <property type="entry name" value="ADENYLOSUCCINATE LYASE C-TERMINAL DOMAIN-CONTAINING PROTEIN"/>
    <property type="match status" value="1"/>
</dbReference>
<dbReference type="OrthoDB" id="9768878at2"/>
<dbReference type="InterPro" id="IPR008948">
    <property type="entry name" value="L-Aspartase-like"/>
</dbReference>
<dbReference type="Proteomes" id="UP000198426">
    <property type="component" value="Unassembled WGS sequence"/>
</dbReference>
<sequence>MNPLSRQDHLFGALFADPEVESRWSSERFLSAFLTFEGALARALAESGVATAEQAGAAAEDIASFAPDVAKIAAATLVDGVPVPELLRQLKAHCREESLPAIHRGATSQDLIDTAFVLILRDINALLEARIGSVIDGFAALDAKWGAGSMMGRTRMQAAVPILVSDRIRAWTAPLRDHLRSLTAFRPRLEVLQFGGAVGNRSALGPDGEAVARVLGCELGLGEPGRGWHTERGVFAEYAGLLSMISATLGKFGQDICLMAQQQDGELEMLGGGTSSAMPHKQNPVLAELLVTHARFNATMLPNMHHAMIHEQERSGAAWTLEWMTLPPMTVTTGKALLLATELQGKIVRLGG</sequence>
<dbReference type="PRINTS" id="PR00149">
    <property type="entry name" value="FUMRATELYASE"/>
</dbReference>
<dbReference type="SUPFAM" id="SSF48557">
    <property type="entry name" value="L-aspartase-like"/>
    <property type="match status" value="1"/>
</dbReference>
<dbReference type="GO" id="GO:0016853">
    <property type="term" value="F:isomerase activity"/>
    <property type="evidence" value="ECO:0007669"/>
    <property type="project" value="UniProtKB-KW"/>
</dbReference>
<evidence type="ECO:0000259" key="2">
    <source>
        <dbReference type="Pfam" id="PF00206"/>
    </source>
</evidence>
<evidence type="ECO:0000256" key="1">
    <source>
        <dbReference type="ARBA" id="ARBA00034772"/>
    </source>
</evidence>
<dbReference type="PANTHER" id="PTHR43172">
    <property type="entry name" value="ADENYLOSUCCINATE LYASE"/>
    <property type="match status" value="1"/>
</dbReference>
<dbReference type="PRINTS" id="PR00145">
    <property type="entry name" value="ARGSUCLYASE"/>
</dbReference>
<dbReference type="RefSeq" id="WP_089232309.1">
    <property type="nucleotide sequence ID" value="NZ_FZOY01000002.1"/>
</dbReference>